<feature type="transmembrane region" description="Helical" evidence="5">
    <location>
        <begin position="73"/>
        <end position="97"/>
    </location>
</feature>
<dbReference type="Pfam" id="PF00892">
    <property type="entry name" value="EamA"/>
    <property type="match status" value="1"/>
</dbReference>
<keyword evidence="3 5" id="KW-1133">Transmembrane helix</keyword>
<dbReference type="GO" id="GO:0016020">
    <property type="term" value="C:membrane"/>
    <property type="evidence" value="ECO:0007669"/>
    <property type="project" value="UniProtKB-SubCell"/>
</dbReference>
<evidence type="ECO:0000259" key="6">
    <source>
        <dbReference type="Pfam" id="PF00892"/>
    </source>
</evidence>
<feature type="transmembrane region" description="Helical" evidence="5">
    <location>
        <begin position="103"/>
        <end position="122"/>
    </location>
</feature>
<dbReference type="AlphaFoldDB" id="A0A553N793"/>
<keyword evidence="4 5" id="KW-0472">Membrane</keyword>
<dbReference type="InterPro" id="IPR000620">
    <property type="entry name" value="EamA_dom"/>
</dbReference>
<keyword evidence="8" id="KW-1185">Reference proteome</keyword>
<evidence type="ECO:0000256" key="4">
    <source>
        <dbReference type="ARBA" id="ARBA00023136"/>
    </source>
</evidence>
<dbReference type="OrthoDB" id="306876at2759"/>
<feature type="transmembrane region" description="Helical" evidence="5">
    <location>
        <begin position="131"/>
        <end position="151"/>
    </location>
</feature>
<comment type="subcellular location">
    <subcellularLocation>
        <location evidence="1">Membrane</location>
        <topology evidence="1">Multi-pass membrane protein</topology>
    </subcellularLocation>
</comment>
<accession>A0A553N793</accession>
<evidence type="ECO:0000313" key="7">
    <source>
        <dbReference type="EMBL" id="TRY61304.1"/>
    </source>
</evidence>
<dbReference type="Proteomes" id="UP000318571">
    <property type="component" value="Chromosome 8"/>
</dbReference>
<organism evidence="7 8">
    <name type="scientific">Tigriopus californicus</name>
    <name type="common">Marine copepod</name>
    <dbReference type="NCBI Taxonomy" id="6832"/>
    <lineage>
        <taxon>Eukaryota</taxon>
        <taxon>Metazoa</taxon>
        <taxon>Ecdysozoa</taxon>
        <taxon>Arthropoda</taxon>
        <taxon>Crustacea</taxon>
        <taxon>Multicrustacea</taxon>
        <taxon>Hexanauplia</taxon>
        <taxon>Copepoda</taxon>
        <taxon>Harpacticoida</taxon>
        <taxon>Harpacticidae</taxon>
        <taxon>Tigriopus</taxon>
    </lineage>
</organism>
<name>A0A553N793_TIGCA</name>
<proteinExistence type="predicted"/>
<evidence type="ECO:0000313" key="8">
    <source>
        <dbReference type="Proteomes" id="UP000318571"/>
    </source>
</evidence>
<feature type="domain" description="EamA" evidence="6">
    <location>
        <begin position="52"/>
        <end position="145"/>
    </location>
</feature>
<feature type="transmembrane region" description="Helical" evidence="5">
    <location>
        <begin position="253"/>
        <end position="274"/>
    </location>
</feature>
<dbReference type="PANTHER" id="PTHR22911">
    <property type="entry name" value="ACYL-MALONYL CONDENSING ENZYME-RELATED"/>
    <property type="match status" value="1"/>
</dbReference>
<dbReference type="STRING" id="6832.A0A553N793"/>
<protein>
    <recommendedName>
        <fullName evidence="6">EamA domain-containing protein</fullName>
    </recommendedName>
</protein>
<sequence length="375" mass="40399">MEQKSNRSSAKLLLGIGATLLANLILVTVNFTVKENPIYGGELCLIKGGVQLVVFGLAMVTQSNQELPKELSLKLHVLGFGLTVGILTLASYVAVQMVPVSDFLVICFTSPIFTVFLSKCILKTSVTFTKVGLCLILTIGVILVVKPHMIFQTFDNDSEALEMEANHTRRATEEMETGDTVNSDALTYTLGILASGVASICGALVNVQVAKCRMCSSNLLMISGGVGTLLVSFLCPLINIPNRIFEDSSGIPFSSWMLIISVSIGSIVAGLLLVIANKLASPTIVIMFRSTELIFALAGEWMIFKITPELLGCLGSILVLASVIAMPWADSIQTYFNRCFMCETSDQPEIVEDMILKEAGIGLLPKQEGWSGDNK</sequence>
<dbReference type="SUPFAM" id="SSF103481">
    <property type="entry name" value="Multidrug resistance efflux transporter EmrE"/>
    <property type="match status" value="2"/>
</dbReference>
<keyword evidence="2 5" id="KW-0812">Transmembrane</keyword>
<comment type="caution">
    <text evidence="7">The sequence shown here is derived from an EMBL/GenBank/DDBJ whole genome shotgun (WGS) entry which is preliminary data.</text>
</comment>
<evidence type="ECO:0000256" key="1">
    <source>
        <dbReference type="ARBA" id="ARBA00004141"/>
    </source>
</evidence>
<gene>
    <name evidence="7" type="ORF">TCAL_14962</name>
</gene>
<feature type="transmembrane region" description="Helical" evidence="5">
    <location>
        <begin position="12"/>
        <end position="33"/>
    </location>
</feature>
<evidence type="ECO:0000256" key="5">
    <source>
        <dbReference type="SAM" id="Phobius"/>
    </source>
</evidence>
<reference evidence="7 8" key="1">
    <citation type="journal article" date="2018" name="Nat. Ecol. Evol.">
        <title>Genomic signatures of mitonuclear coevolution across populations of Tigriopus californicus.</title>
        <authorList>
            <person name="Barreto F.S."/>
            <person name="Watson E.T."/>
            <person name="Lima T.G."/>
            <person name="Willett C.S."/>
            <person name="Edmands S."/>
            <person name="Li W."/>
            <person name="Burton R.S."/>
        </authorList>
    </citation>
    <scope>NUCLEOTIDE SEQUENCE [LARGE SCALE GENOMIC DNA]</scope>
    <source>
        <strain evidence="7 8">San Diego</strain>
    </source>
</reference>
<evidence type="ECO:0000256" key="2">
    <source>
        <dbReference type="ARBA" id="ARBA00022692"/>
    </source>
</evidence>
<feature type="transmembrane region" description="Helical" evidence="5">
    <location>
        <begin position="219"/>
        <end position="241"/>
    </location>
</feature>
<dbReference type="PANTHER" id="PTHR22911:SF6">
    <property type="entry name" value="SOLUTE CARRIER FAMILY 35 MEMBER G1"/>
    <property type="match status" value="1"/>
</dbReference>
<evidence type="ECO:0000256" key="3">
    <source>
        <dbReference type="ARBA" id="ARBA00022989"/>
    </source>
</evidence>
<dbReference type="EMBL" id="VCGU01000459">
    <property type="protein sequence ID" value="TRY61304.1"/>
    <property type="molecule type" value="Genomic_DNA"/>
</dbReference>
<feature type="transmembrane region" description="Helical" evidence="5">
    <location>
        <begin position="310"/>
        <end position="329"/>
    </location>
</feature>
<dbReference type="InterPro" id="IPR037185">
    <property type="entry name" value="EmrE-like"/>
</dbReference>
<feature type="transmembrane region" description="Helical" evidence="5">
    <location>
        <begin position="39"/>
        <end position="61"/>
    </location>
</feature>
<feature type="transmembrane region" description="Helical" evidence="5">
    <location>
        <begin position="185"/>
        <end position="207"/>
    </location>
</feature>